<gene>
    <name evidence="1" type="ORF">RFI_34417</name>
</gene>
<protein>
    <submittedName>
        <fullName evidence="1">Uncharacterized protein</fullName>
    </submittedName>
</protein>
<dbReference type="AlphaFoldDB" id="X6LM38"/>
<organism evidence="1 2">
    <name type="scientific">Reticulomyxa filosa</name>
    <dbReference type="NCBI Taxonomy" id="46433"/>
    <lineage>
        <taxon>Eukaryota</taxon>
        <taxon>Sar</taxon>
        <taxon>Rhizaria</taxon>
        <taxon>Retaria</taxon>
        <taxon>Foraminifera</taxon>
        <taxon>Monothalamids</taxon>
        <taxon>Reticulomyxidae</taxon>
        <taxon>Reticulomyxa</taxon>
    </lineage>
</organism>
<evidence type="ECO:0000313" key="2">
    <source>
        <dbReference type="Proteomes" id="UP000023152"/>
    </source>
</evidence>
<accession>X6LM38</accession>
<dbReference type="EMBL" id="ASPP01034414">
    <property type="protein sequence ID" value="ETO02993.1"/>
    <property type="molecule type" value="Genomic_DNA"/>
</dbReference>
<dbReference type="Proteomes" id="UP000023152">
    <property type="component" value="Unassembled WGS sequence"/>
</dbReference>
<dbReference type="InterPro" id="IPR016024">
    <property type="entry name" value="ARM-type_fold"/>
</dbReference>
<keyword evidence="2" id="KW-1185">Reference proteome</keyword>
<dbReference type="OrthoDB" id="434814at2759"/>
<reference evidence="1 2" key="1">
    <citation type="journal article" date="2013" name="Curr. Biol.">
        <title>The Genome of the Foraminiferan Reticulomyxa filosa.</title>
        <authorList>
            <person name="Glockner G."/>
            <person name="Hulsmann N."/>
            <person name="Schleicher M."/>
            <person name="Noegel A.A."/>
            <person name="Eichinger L."/>
            <person name="Gallinger C."/>
            <person name="Pawlowski J."/>
            <person name="Sierra R."/>
            <person name="Euteneuer U."/>
            <person name="Pillet L."/>
            <person name="Moustafa A."/>
            <person name="Platzer M."/>
            <person name="Groth M."/>
            <person name="Szafranski K."/>
            <person name="Schliwa M."/>
        </authorList>
    </citation>
    <scope>NUCLEOTIDE SEQUENCE [LARGE SCALE GENOMIC DNA]</scope>
</reference>
<name>X6LM38_RETFI</name>
<proteinExistence type="predicted"/>
<sequence>MTSNQFIWICSRTRIKIKTFITTISSQLGGKQSDNAFQFLIHGSPSYFCHYYTQFIMKLKEEQLGDENEYNRKNCAELLGELSMKWNEKQLNDAFNSLKDMFNKDYHWRYIALETIEVKLSGEQFDNAFNYFINRLNCEGG</sequence>
<dbReference type="SUPFAM" id="SSF48371">
    <property type="entry name" value="ARM repeat"/>
    <property type="match status" value="1"/>
</dbReference>
<evidence type="ECO:0000313" key="1">
    <source>
        <dbReference type="EMBL" id="ETO02993.1"/>
    </source>
</evidence>
<comment type="caution">
    <text evidence="1">The sequence shown here is derived from an EMBL/GenBank/DDBJ whole genome shotgun (WGS) entry which is preliminary data.</text>
</comment>